<accession>A0AAD3T3N6</accession>
<evidence type="ECO:0000256" key="1">
    <source>
        <dbReference type="SAM" id="MobiDB-lite"/>
    </source>
</evidence>
<sequence>MLVQYLVKRFPEAQVRCRSSDLGDAESADDVLVEEFQGIVFCYLSQWDSFNPFGEVIDATMMNFLCRGNGKQPERRSSPHCARRARAEGP</sequence>
<dbReference type="AlphaFoldDB" id="A0AAD3T3N6"/>
<gene>
    <name evidence="2" type="ORF">Nepgr_023369</name>
</gene>
<name>A0AAD3T3N6_NEPGR</name>
<evidence type="ECO:0000313" key="3">
    <source>
        <dbReference type="Proteomes" id="UP001279734"/>
    </source>
</evidence>
<dbReference type="Proteomes" id="UP001279734">
    <property type="component" value="Unassembled WGS sequence"/>
</dbReference>
<organism evidence="2 3">
    <name type="scientific">Nepenthes gracilis</name>
    <name type="common">Slender pitcher plant</name>
    <dbReference type="NCBI Taxonomy" id="150966"/>
    <lineage>
        <taxon>Eukaryota</taxon>
        <taxon>Viridiplantae</taxon>
        <taxon>Streptophyta</taxon>
        <taxon>Embryophyta</taxon>
        <taxon>Tracheophyta</taxon>
        <taxon>Spermatophyta</taxon>
        <taxon>Magnoliopsida</taxon>
        <taxon>eudicotyledons</taxon>
        <taxon>Gunneridae</taxon>
        <taxon>Pentapetalae</taxon>
        <taxon>Caryophyllales</taxon>
        <taxon>Nepenthaceae</taxon>
        <taxon>Nepenthes</taxon>
    </lineage>
</organism>
<reference evidence="2" key="1">
    <citation type="submission" date="2023-05" db="EMBL/GenBank/DDBJ databases">
        <title>Nepenthes gracilis genome sequencing.</title>
        <authorList>
            <person name="Fukushima K."/>
        </authorList>
    </citation>
    <scope>NUCLEOTIDE SEQUENCE</scope>
    <source>
        <strain evidence="2">SING2019-196</strain>
    </source>
</reference>
<dbReference type="EMBL" id="BSYO01000023">
    <property type="protein sequence ID" value="GMH21527.1"/>
    <property type="molecule type" value="Genomic_DNA"/>
</dbReference>
<keyword evidence="3" id="KW-1185">Reference proteome</keyword>
<comment type="caution">
    <text evidence="2">The sequence shown here is derived from an EMBL/GenBank/DDBJ whole genome shotgun (WGS) entry which is preliminary data.</text>
</comment>
<proteinExistence type="predicted"/>
<feature type="region of interest" description="Disordered" evidence="1">
    <location>
        <begin position="68"/>
        <end position="90"/>
    </location>
</feature>
<evidence type="ECO:0000313" key="2">
    <source>
        <dbReference type="EMBL" id="GMH21527.1"/>
    </source>
</evidence>
<protein>
    <submittedName>
        <fullName evidence="2">Uncharacterized protein</fullName>
    </submittedName>
</protein>